<keyword evidence="1" id="KW-1133">Transmembrane helix</keyword>
<evidence type="ECO:0000313" key="2">
    <source>
        <dbReference type="EMBL" id="EDM28104.1"/>
    </source>
</evidence>
<sequence length="129" mass="14815">MKNKNFSLIEVLLATVILSAGAVLYSKISAQSANMVYEGESQWGRAHLKSLACEYYLLWGADAPEPVELLPEDYSASCELIDEHELLEQSEDQTEGRWTLKKYWVQLYYKDEVIDETYVSKFLPVELVQ</sequence>
<comment type="caution">
    <text evidence="2">The sequence shown here is derived from an EMBL/GenBank/DDBJ whole genome shotgun (WGS) entry which is preliminary data.</text>
</comment>
<proteinExistence type="predicted"/>
<accession>A6DJN0</accession>
<organism evidence="2 3">
    <name type="scientific">Lentisphaera araneosa HTCC2155</name>
    <dbReference type="NCBI Taxonomy" id="313628"/>
    <lineage>
        <taxon>Bacteria</taxon>
        <taxon>Pseudomonadati</taxon>
        <taxon>Lentisphaerota</taxon>
        <taxon>Lentisphaeria</taxon>
        <taxon>Lentisphaerales</taxon>
        <taxon>Lentisphaeraceae</taxon>
        <taxon>Lentisphaera</taxon>
    </lineage>
</organism>
<keyword evidence="3" id="KW-1185">Reference proteome</keyword>
<reference evidence="2 3" key="1">
    <citation type="journal article" date="2010" name="J. Bacteriol.">
        <title>Genome sequence of Lentisphaera araneosa HTCC2155T, the type species of the order Lentisphaerales in the phylum Lentisphaerae.</title>
        <authorList>
            <person name="Thrash J.C."/>
            <person name="Cho J.C."/>
            <person name="Vergin K.L."/>
            <person name="Morris R.M."/>
            <person name="Giovannoni S.J."/>
        </authorList>
    </citation>
    <scope>NUCLEOTIDE SEQUENCE [LARGE SCALE GENOMIC DNA]</scope>
    <source>
        <strain evidence="2 3">HTCC2155</strain>
    </source>
</reference>
<gene>
    <name evidence="2" type="ORF">LNTAR_12146</name>
</gene>
<dbReference type="AlphaFoldDB" id="A6DJN0"/>
<dbReference type="Proteomes" id="UP000004947">
    <property type="component" value="Unassembled WGS sequence"/>
</dbReference>
<protein>
    <recommendedName>
        <fullName evidence="4">Prepilin-type N-terminal cleavage/methylation domain-containing protein</fullName>
    </recommendedName>
</protein>
<evidence type="ECO:0000313" key="3">
    <source>
        <dbReference type="Proteomes" id="UP000004947"/>
    </source>
</evidence>
<keyword evidence="1" id="KW-0472">Membrane</keyword>
<dbReference type="EMBL" id="ABCK01000006">
    <property type="protein sequence ID" value="EDM28104.1"/>
    <property type="molecule type" value="Genomic_DNA"/>
</dbReference>
<name>A6DJN0_9BACT</name>
<keyword evidence="1" id="KW-0812">Transmembrane</keyword>
<dbReference type="STRING" id="313628.LNTAR_12146"/>
<feature type="transmembrane region" description="Helical" evidence="1">
    <location>
        <begin position="6"/>
        <end position="25"/>
    </location>
</feature>
<evidence type="ECO:0008006" key="4">
    <source>
        <dbReference type="Google" id="ProtNLM"/>
    </source>
</evidence>
<evidence type="ECO:0000256" key="1">
    <source>
        <dbReference type="SAM" id="Phobius"/>
    </source>
</evidence>
<dbReference type="RefSeq" id="WP_007278097.1">
    <property type="nucleotide sequence ID" value="NZ_ABCK01000006.1"/>
</dbReference>